<evidence type="ECO:0000313" key="1">
    <source>
        <dbReference type="EMBL" id="MET3559651.1"/>
    </source>
</evidence>
<accession>A0ABV2FM51</accession>
<name>A0ABV2FM51_9HYPH</name>
<reference evidence="1 2" key="1">
    <citation type="submission" date="2024-06" db="EMBL/GenBank/DDBJ databases">
        <title>Genomic Encyclopedia of Type Strains, Phase IV (KMG-IV): sequencing the most valuable type-strain genomes for metagenomic binning, comparative biology and taxonomic classification.</title>
        <authorList>
            <person name="Goeker M."/>
        </authorList>
    </citation>
    <scope>NUCLEOTIDE SEQUENCE [LARGE SCALE GENOMIC DNA]</scope>
    <source>
        <strain evidence="1 2">DSM 23650</strain>
    </source>
</reference>
<dbReference type="Proteomes" id="UP001549112">
    <property type="component" value="Unassembled WGS sequence"/>
</dbReference>
<evidence type="ECO:0000313" key="2">
    <source>
        <dbReference type="Proteomes" id="UP001549112"/>
    </source>
</evidence>
<dbReference type="EMBL" id="JBEPLT010000001">
    <property type="protein sequence ID" value="MET3559651.1"/>
    <property type="molecule type" value="Genomic_DNA"/>
</dbReference>
<gene>
    <name evidence="1" type="ORF">ABID39_000321</name>
</gene>
<keyword evidence="2" id="KW-1185">Reference proteome</keyword>
<comment type="caution">
    <text evidence="1">The sequence shown here is derived from an EMBL/GenBank/DDBJ whole genome shotgun (WGS) entry which is preliminary data.</text>
</comment>
<proteinExistence type="predicted"/>
<sequence length="38" mass="4248">MGLGALRNVSLKQAHEGADQWHSVLCEGRAPIKKRNYL</sequence>
<organism evidence="1 2">
    <name type="scientific">Bartonella japonica</name>
    <dbReference type="NCBI Taxonomy" id="357761"/>
    <lineage>
        <taxon>Bacteria</taxon>
        <taxon>Pseudomonadati</taxon>
        <taxon>Pseudomonadota</taxon>
        <taxon>Alphaproteobacteria</taxon>
        <taxon>Hyphomicrobiales</taxon>
        <taxon>Bartonellaceae</taxon>
        <taxon>Bartonella</taxon>
    </lineage>
</organism>
<protein>
    <submittedName>
        <fullName evidence="1">Uncharacterized protein</fullName>
    </submittedName>
</protein>